<dbReference type="STRING" id="94208.A0A2S4KTL1"/>
<dbReference type="Proteomes" id="UP000237481">
    <property type="component" value="Unassembled WGS sequence"/>
</dbReference>
<keyword evidence="3" id="KW-1185">Reference proteome</keyword>
<dbReference type="OrthoDB" id="5407715at2759"/>
<dbReference type="Gene3D" id="3.90.180.10">
    <property type="entry name" value="Medium-chain alcohol dehydrogenases, catalytic domain"/>
    <property type="match status" value="1"/>
</dbReference>
<feature type="domain" description="Alcohol dehydrogenase-like C-terminal" evidence="1">
    <location>
        <begin position="203"/>
        <end position="334"/>
    </location>
</feature>
<dbReference type="CDD" id="cd05188">
    <property type="entry name" value="MDR"/>
    <property type="match status" value="1"/>
</dbReference>
<dbReference type="Pfam" id="PF00107">
    <property type="entry name" value="ADH_zinc_N"/>
    <property type="match status" value="1"/>
</dbReference>
<dbReference type="InterPro" id="IPR051397">
    <property type="entry name" value="Zn-ADH-like_protein"/>
</dbReference>
<gene>
    <name evidence="2" type="ORF">TPAR_06298</name>
</gene>
<accession>A0A2S4KTL1</accession>
<dbReference type="PANTHER" id="PTHR43677">
    <property type="entry name" value="SHORT-CHAIN DEHYDROGENASE/REDUCTASE"/>
    <property type="match status" value="1"/>
</dbReference>
<protein>
    <recommendedName>
        <fullName evidence="1">Alcohol dehydrogenase-like C-terminal domain-containing protein</fullName>
    </recommendedName>
</protein>
<proteinExistence type="predicted"/>
<dbReference type="GO" id="GO:0005739">
    <property type="term" value="C:mitochondrion"/>
    <property type="evidence" value="ECO:0007669"/>
    <property type="project" value="TreeGrafter"/>
</dbReference>
<dbReference type="InterPro" id="IPR013149">
    <property type="entry name" value="ADH-like_C"/>
</dbReference>
<reference evidence="2 3" key="1">
    <citation type="submission" date="2018-01" db="EMBL/GenBank/DDBJ databases">
        <title>Harnessing the power of phylogenomics to disentangle the directionality and signatures of interkingdom host jumping in the parasitic fungal genus Tolypocladium.</title>
        <authorList>
            <person name="Quandt C.A."/>
            <person name="Patterson W."/>
            <person name="Spatafora J.W."/>
        </authorList>
    </citation>
    <scope>NUCLEOTIDE SEQUENCE [LARGE SCALE GENOMIC DNA]</scope>
    <source>
        <strain evidence="2 3">NRBC 100945</strain>
    </source>
</reference>
<dbReference type="SUPFAM" id="SSF51735">
    <property type="entry name" value="NAD(P)-binding Rossmann-fold domains"/>
    <property type="match status" value="1"/>
</dbReference>
<dbReference type="SUPFAM" id="SSF50129">
    <property type="entry name" value="GroES-like"/>
    <property type="match status" value="1"/>
</dbReference>
<dbReference type="Gene3D" id="3.40.50.720">
    <property type="entry name" value="NAD(P)-binding Rossmann-like Domain"/>
    <property type="match status" value="1"/>
</dbReference>
<dbReference type="InterPro" id="IPR036291">
    <property type="entry name" value="NAD(P)-bd_dom_sf"/>
</dbReference>
<name>A0A2S4KTL1_9HYPO</name>
<dbReference type="PANTHER" id="PTHR43677:SF4">
    <property type="entry name" value="QUINONE OXIDOREDUCTASE-LIKE PROTEIN 2"/>
    <property type="match status" value="1"/>
</dbReference>
<evidence type="ECO:0000313" key="2">
    <source>
        <dbReference type="EMBL" id="POR33515.1"/>
    </source>
</evidence>
<dbReference type="AlphaFoldDB" id="A0A2S4KTL1"/>
<evidence type="ECO:0000313" key="3">
    <source>
        <dbReference type="Proteomes" id="UP000237481"/>
    </source>
</evidence>
<dbReference type="GO" id="GO:0016491">
    <property type="term" value="F:oxidoreductase activity"/>
    <property type="evidence" value="ECO:0007669"/>
    <property type="project" value="TreeGrafter"/>
</dbReference>
<sequence length="381" mass="40553">MADHASHNLPPTFRGLQFTSSTEPASVVDVPTPLPAAGTVILRPLYSNIVPYAKEIFRNGNPRAYTYPSPMIPGTSCICRVAAAAPDTPHLKPGMLVFMSGLLRPRDNISVPPILQGMYMGATAESQALMEGEWRNGSWAQLIKVPAESIHVLNEQALTKGLGYDVEDLGYISTLAVAYGGLSDVGVRPGETVLVAPATGNFGSAAVFVALAMGAAKVIAMGRSQEKLRAVLEGAGDRVVTVPITGNVEDDLAALQAHGPIDVYFDISPPATGSFSHIKSGIMALRPKGRMSIMGGCTGDLELPYTMIVFKGLTLQGTFMYTRQQADELIKLVETGLLPIGKRGGIEIASKFPLERWEEAIEHAYNAGGPKKATYFVPNGE</sequence>
<organism evidence="2 3">
    <name type="scientific">Tolypocladium paradoxum</name>
    <dbReference type="NCBI Taxonomy" id="94208"/>
    <lineage>
        <taxon>Eukaryota</taxon>
        <taxon>Fungi</taxon>
        <taxon>Dikarya</taxon>
        <taxon>Ascomycota</taxon>
        <taxon>Pezizomycotina</taxon>
        <taxon>Sordariomycetes</taxon>
        <taxon>Hypocreomycetidae</taxon>
        <taxon>Hypocreales</taxon>
        <taxon>Ophiocordycipitaceae</taxon>
        <taxon>Tolypocladium</taxon>
    </lineage>
</organism>
<dbReference type="InterPro" id="IPR011032">
    <property type="entry name" value="GroES-like_sf"/>
</dbReference>
<evidence type="ECO:0000259" key="1">
    <source>
        <dbReference type="Pfam" id="PF00107"/>
    </source>
</evidence>
<dbReference type="EMBL" id="PKSG01000680">
    <property type="protein sequence ID" value="POR33515.1"/>
    <property type="molecule type" value="Genomic_DNA"/>
</dbReference>
<comment type="caution">
    <text evidence="2">The sequence shown here is derived from an EMBL/GenBank/DDBJ whole genome shotgun (WGS) entry which is preliminary data.</text>
</comment>